<feature type="region of interest" description="Disordered" evidence="1">
    <location>
        <begin position="56"/>
        <end position="76"/>
    </location>
</feature>
<dbReference type="EMBL" id="CAKMRJ010005745">
    <property type="protein sequence ID" value="CAH1454442.1"/>
    <property type="molecule type" value="Genomic_DNA"/>
</dbReference>
<name>A0AAU9PXU2_9ASTR</name>
<evidence type="ECO:0000256" key="1">
    <source>
        <dbReference type="SAM" id="MobiDB-lite"/>
    </source>
</evidence>
<keyword evidence="3" id="KW-1185">Reference proteome</keyword>
<feature type="compositionally biased region" description="Basic and acidic residues" evidence="1">
    <location>
        <begin position="9"/>
        <end position="28"/>
    </location>
</feature>
<feature type="region of interest" description="Disordered" evidence="1">
    <location>
        <begin position="101"/>
        <end position="142"/>
    </location>
</feature>
<organism evidence="2 3">
    <name type="scientific">Lactuca virosa</name>
    <dbReference type="NCBI Taxonomy" id="75947"/>
    <lineage>
        <taxon>Eukaryota</taxon>
        <taxon>Viridiplantae</taxon>
        <taxon>Streptophyta</taxon>
        <taxon>Embryophyta</taxon>
        <taxon>Tracheophyta</taxon>
        <taxon>Spermatophyta</taxon>
        <taxon>Magnoliopsida</taxon>
        <taxon>eudicotyledons</taxon>
        <taxon>Gunneridae</taxon>
        <taxon>Pentapetalae</taxon>
        <taxon>asterids</taxon>
        <taxon>campanulids</taxon>
        <taxon>Asterales</taxon>
        <taxon>Asteraceae</taxon>
        <taxon>Cichorioideae</taxon>
        <taxon>Cichorieae</taxon>
        <taxon>Lactucinae</taxon>
        <taxon>Lactuca</taxon>
    </lineage>
</organism>
<evidence type="ECO:0000313" key="2">
    <source>
        <dbReference type="EMBL" id="CAH1454442.1"/>
    </source>
</evidence>
<protein>
    <submittedName>
        <fullName evidence="2">Uncharacterized protein</fullName>
    </submittedName>
</protein>
<feature type="compositionally biased region" description="Basic and acidic residues" evidence="1">
    <location>
        <begin position="101"/>
        <end position="113"/>
    </location>
</feature>
<dbReference type="Proteomes" id="UP001157418">
    <property type="component" value="Unassembled WGS sequence"/>
</dbReference>
<proteinExistence type="predicted"/>
<comment type="caution">
    <text evidence="2">The sequence shown here is derived from an EMBL/GenBank/DDBJ whole genome shotgun (WGS) entry which is preliminary data.</text>
</comment>
<accession>A0AAU9PXU2</accession>
<sequence>MEENFNNIKEVKAGQRDHVSSRSGKGRVDINSENVLGEKLKPVFERLNEITIVMRSTTSSQQRGEPDVNIDSPYQTGFIKKTSDADSIKLEKRPLEEKFKNIKEVKTSQRDHVSSGSGKGRVNINSKKVTEDDPTLTQKEKN</sequence>
<dbReference type="AlphaFoldDB" id="A0AAU9PXU2"/>
<feature type="region of interest" description="Disordered" evidence="1">
    <location>
        <begin position="1"/>
        <end position="28"/>
    </location>
</feature>
<reference evidence="2 3" key="1">
    <citation type="submission" date="2022-01" db="EMBL/GenBank/DDBJ databases">
        <authorList>
            <person name="Xiong W."/>
            <person name="Schranz E."/>
        </authorList>
    </citation>
    <scope>NUCLEOTIDE SEQUENCE [LARGE SCALE GENOMIC DNA]</scope>
</reference>
<gene>
    <name evidence="2" type="ORF">LVIROSA_LOCUS39618</name>
</gene>
<evidence type="ECO:0000313" key="3">
    <source>
        <dbReference type="Proteomes" id="UP001157418"/>
    </source>
</evidence>